<dbReference type="AlphaFoldDB" id="A0A6J6LKR8"/>
<dbReference type="GO" id="GO:0046872">
    <property type="term" value="F:metal ion binding"/>
    <property type="evidence" value="ECO:0007669"/>
    <property type="project" value="InterPro"/>
</dbReference>
<evidence type="ECO:0000256" key="1">
    <source>
        <dbReference type="ARBA" id="ARBA00023125"/>
    </source>
</evidence>
<accession>A0A6J6LKR8</accession>
<proteinExistence type="predicted"/>
<keyword evidence="1" id="KW-0238">DNA-binding</keyword>
<dbReference type="GO" id="GO:0003677">
    <property type="term" value="F:DNA binding"/>
    <property type="evidence" value="ECO:0007669"/>
    <property type="project" value="UniProtKB-KW"/>
</dbReference>
<dbReference type="Gene3D" id="1.10.1240.10">
    <property type="entry name" value="Methionine synthase domain"/>
    <property type="match status" value="1"/>
</dbReference>
<dbReference type="SUPFAM" id="SSF46955">
    <property type="entry name" value="Putative DNA-binding domain"/>
    <property type="match status" value="1"/>
</dbReference>
<dbReference type="PANTHER" id="PTHR30204:SF97">
    <property type="entry name" value="MERR FAMILY REGULATORY PROTEIN"/>
    <property type="match status" value="1"/>
</dbReference>
<sequence>MDEFLTVASVARRIGVAPATLRTWDLRYGLGPSHHEPGTHRRYSHKDVARLTLMRNLICSGVSASEAAHSALSSKVSSAGSKITSTKPLAPIDDEVISALYRSARTLDSAYLEMFLSKSIKELGVVDAWQSVITPLLHKVGQRWVDKGDGIEVEHLLSEILKKVLLTPTIAKPVNSRPVLLACVGEELHSLAIHALATALAERKIESYFLGPRTPLDALCQVVKRSAPPAIFLWAQLPENGEVKYFQSMPKVRPAPRIVLGGPGWNRVECGSVAFADDLGSACEEISRAVGV</sequence>
<dbReference type="SMART" id="SM00422">
    <property type="entry name" value="HTH_MERR"/>
    <property type="match status" value="1"/>
</dbReference>
<dbReference type="CDD" id="cd01104">
    <property type="entry name" value="HTH_MlrA-CarA"/>
    <property type="match status" value="1"/>
</dbReference>
<dbReference type="PROSITE" id="PS50937">
    <property type="entry name" value="HTH_MERR_2"/>
    <property type="match status" value="1"/>
</dbReference>
<dbReference type="InterPro" id="IPR036724">
    <property type="entry name" value="Cobalamin-bd_sf"/>
</dbReference>
<dbReference type="GO" id="GO:0003700">
    <property type="term" value="F:DNA-binding transcription factor activity"/>
    <property type="evidence" value="ECO:0007669"/>
    <property type="project" value="InterPro"/>
</dbReference>
<evidence type="ECO:0000313" key="4">
    <source>
        <dbReference type="EMBL" id="CAB4894139.1"/>
    </source>
</evidence>
<reference evidence="3" key="1">
    <citation type="submission" date="2020-05" db="EMBL/GenBank/DDBJ databases">
        <authorList>
            <person name="Chiriac C."/>
            <person name="Salcher M."/>
            <person name="Ghai R."/>
            <person name="Kavagutti S V."/>
        </authorList>
    </citation>
    <scope>NUCLEOTIDE SEQUENCE</scope>
</reference>
<dbReference type="InterPro" id="IPR036594">
    <property type="entry name" value="Meth_synthase_dom"/>
</dbReference>
<dbReference type="Gene3D" id="1.10.1660.10">
    <property type="match status" value="1"/>
</dbReference>
<feature type="domain" description="HTH merR-type" evidence="2">
    <location>
        <begin position="1"/>
        <end position="73"/>
    </location>
</feature>
<dbReference type="Pfam" id="PF02607">
    <property type="entry name" value="B12-binding_2"/>
    <property type="match status" value="1"/>
</dbReference>
<dbReference type="InterPro" id="IPR047057">
    <property type="entry name" value="MerR_fam"/>
</dbReference>
<evidence type="ECO:0000259" key="2">
    <source>
        <dbReference type="PROSITE" id="PS50937"/>
    </source>
</evidence>
<gene>
    <name evidence="3" type="ORF">UFOPK2288_00465</name>
    <name evidence="4" type="ORF">UFOPK3558_00307</name>
</gene>
<dbReference type="EMBL" id="CAFBMI010000013">
    <property type="protein sequence ID" value="CAB4894139.1"/>
    <property type="molecule type" value="Genomic_DNA"/>
</dbReference>
<protein>
    <submittedName>
        <fullName evidence="3">Unannotated protein</fullName>
    </submittedName>
</protein>
<name>A0A6J6LKR8_9ZZZZ</name>
<dbReference type="SUPFAM" id="SSF52242">
    <property type="entry name" value="Cobalamin (vitamin B12)-binding domain"/>
    <property type="match status" value="1"/>
</dbReference>
<dbReference type="EMBL" id="CAEZWS010000016">
    <property type="protein sequence ID" value="CAB4661253.1"/>
    <property type="molecule type" value="Genomic_DNA"/>
</dbReference>
<evidence type="ECO:0000313" key="3">
    <source>
        <dbReference type="EMBL" id="CAB4661253.1"/>
    </source>
</evidence>
<dbReference type="InterPro" id="IPR009061">
    <property type="entry name" value="DNA-bd_dom_put_sf"/>
</dbReference>
<dbReference type="PANTHER" id="PTHR30204">
    <property type="entry name" value="REDOX-CYCLING DRUG-SENSING TRANSCRIPTIONAL ACTIVATOR SOXR"/>
    <property type="match status" value="1"/>
</dbReference>
<dbReference type="InterPro" id="IPR000551">
    <property type="entry name" value="MerR-type_HTH_dom"/>
</dbReference>
<dbReference type="Gene3D" id="3.40.50.280">
    <property type="entry name" value="Cobalamin-binding domain"/>
    <property type="match status" value="1"/>
</dbReference>
<dbReference type="GO" id="GO:0031419">
    <property type="term" value="F:cobalamin binding"/>
    <property type="evidence" value="ECO:0007669"/>
    <property type="project" value="InterPro"/>
</dbReference>
<organism evidence="3">
    <name type="scientific">freshwater metagenome</name>
    <dbReference type="NCBI Taxonomy" id="449393"/>
    <lineage>
        <taxon>unclassified sequences</taxon>
        <taxon>metagenomes</taxon>
        <taxon>ecological metagenomes</taxon>
    </lineage>
</organism>
<dbReference type="Pfam" id="PF13411">
    <property type="entry name" value="MerR_1"/>
    <property type="match status" value="1"/>
</dbReference>
<dbReference type="InterPro" id="IPR003759">
    <property type="entry name" value="Cbl-bd_cap"/>
</dbReference>